<evidence type="ECO:0000313" key="2">
    <source>
        <dbReference type="EMBL" id="ABG53779.1"/>
    </source>
</evidence>
<dbReference type="AlphaFoldDB" id="Q10VE5"/>
<organism evidence="2">
    <name type="scientific">Trichodesmium erythraeum (strain IMS101)</name>
    <dbReference type="NCBI Taxonomy" id="203124"/>
    <lineage>
        <taxon>Bacteria</taxon>
        <taxon>Bacillati</taxon>
        <taxon>Cyanobacteriota</taxon>
        <taxon>Cyanophyceae</taxon>
        <taxon>Oscillatoriophycideae</taxon>
        <taxon>Oscillatoriales</taxon>
        <taxon>Microcoleaceae</taxon>
        <taxon>Trichodesmium</taxon>
    </lineage>
</organism>
<feature type="domain" description="Transposase IS66 central" evidence="1">
    <location>
        <begin position="1"/>
        <end position="89"/>
    </location>
</feature>
<protein>
    <recommendedName>
        <fullName evidence="1">Transposase IS66 central domain-containing protein</fullName>
    </recommendedName>
</protein>
<sequence>MWVISSEKYSLFHAGDTRSRAKLEYLLGQSFSGVLSSDDFSVYNSYRVVAQQKCLAHLQRHFQQVTRLKQAHQKALGEAFLSWIDEAFTQHSGVKLLKHLLMLLGPNLSRCGLNRQFRLGVPKQVM</sequence>
<dbReference type="KEGG" id="ter:Tery_4839"/>
<dbReference type="EMBL" id="CP000393">
    <property type="protein sequence ID" value="ABG53779.1"/>
    <property type="molecule type" value="Genomic_DNA"/>
</dbReference>
<dbReference type="Pfam" id="PF03050">
    <property type="entry name" value="DDE_Tnp_IS66"/>
    <property type="match status" value="1"/>
</dbReference>
<gene>
    <name evidence="2" type="ordered locus">Tery_4839</name>
</gene>
<dbReference type="eggNOG" id="COG3464">
    <property type="taxonomic scope" value="Bacteria"/>
</dbReference>
<evidence type="ECO:0000259" key="1">
    <source>
        <dbReference type="Pfam" id="PF03050"/>
    </source>
</evidence>
<accession>Q10VE5</accession>
<dbReference type="HOGENOM" id="CLU_1980637_0_0_3"/>
<dbReference type="InterPro" id="IPR004291">
    <property type="entry name" value="Transposase_IS66_central"/>
</dbReference>
<name>Q10VE5_TRIEI</name>
<proteinExistence type="predicted"/>
<reference evidence="2" key="1">
    <citation type="submission" date="2006-06" db="EMBL/GenBank/DDBJ databases">
        <title>Complete sequence of Trichodesmium erythraeum IMS101.</title>
        <authorList>
            <consortium name="US DOE Joint Genome Institute"/>
            <person name="Copeland A."/>
            <person name="Lucas S."/>
            <person name="Lapidus A."/>
            <person name="Barry K."/>
            <person name="Detter J.C."/>
            <person name="Glavina del Rio T."/>
            <person name="Hammon N."/>
            <person name="Israni S."/>
            <person name="Dalin E."/>
            <person name="Tice H."/>
            <person name="Pitluck S."/>
            <person name="Kiss H."/>
            <person name="Munk A.C."/>
            <person name="Brettin T."/>
            <person name="Bruce D."/>
            <person name="Han C."/>
            <person name="Tapia R."/>
            <person name="Gilna P."/>
            <person name="Schmutz J."/>
            <person name="Larimer F."/>
            <person name="Land M."/>
            <person name="Hauser L."/>
            <person name="Kyrpides N."/>
            <person name="Kim E."/>
            <person name="Richardson P."/>
        </authorList>
    </citation>
    <scope>NUCLEOTIDE SEQUENCE [LARGE SCALE GENOMIC DNA]</scope>
    <source>
        <strain evidence="2">IMS101</strain>
    </source>
</reference>